<dbReference type="GO" id="GO:0006355">
    <property type="term" value="P:regulation of DNA-templated transcription"/>
    <property type="evidence" value="ECO:0007669"/>
    <property type="project" value="InterPro"/>
</dbReference>
<dbReference type="CDD" id="cd00077">
    <property type="entry name" value="HDc"/>
    <property type="match status" value="1"/>
</dbReference>
<dbReference type="EMBL" id="SODA01000015">
    <property type="protein sequence ID" value="TDW02612.1"/>
    <property type="molecule type" value="Genomic_DNA"/>
</dbReference>
<dbReference type="AlphaFoldDB" id="A0A4R7YYU5"/>
<dbReference type="NCBIfam" id="TIGR00254">
    <property type="entry name" value="GGDEF"/>
    <property type="match status" value="1"/>
</dbReference>
<dbReference type="Pfam" id="PF00989">
    <property type="entry name" value="PAS"/>
    <property type="match status" value="1"/>
</dbReference>
<dbReference type="RefSeq" id="WP_111572036.1">
    <property type="nucleotide sequence ID" value="NZ_QLME01000008.1"/>
</dbReference>
<gene>
    <name evidence="4" type="ORF">C8C77_1158</name>
</gene>
<dbReference type="InterPro" id="IPR029787">
    <property type="entry name" value="Nucleotide_cyclase"/>
</dbReference>
<dbReference type="PANTHER" id="PTHR45228:SF1">
    <property type="entry name" value="CYCLIC DI-GMP PHOSPHODIESTERASE TM_0186"/>
    <property type="match status" value="1"/>
</dbReference>
<feature type="domain" description="GGDEF" evidence="2">
    <location>
        <begin position="284"/>
        <end position="413"/>
    </location>
</feature>
<dbReference type="NCBIfam" id="TIGR00229">
    <property type="entry name" value="sensory_box"/>
    <property type="match status" value="1"/>
</dbReference>
<dbReference type="PANTHER" id="PTHR45228">
    <property type="entry name" value="CYCLIC DI-GMP PHOSPHODIESTERASE TM_0186-RELATED"/>
    <property type="match status" value="1"/>
</dbReference>
<dbReference type="Gene3D" id="1.10.3210.10">
    <property type="entry name" value="Hypothetical protein af1432"/>
    <property type="match status" value="1"/>
</dbReference>
<feature type="domain" description="HD-GYP" evidence="3">
    <location>
        <begin position="405"/>
        <end position="595"/>
    </location>
</feature>
<dbReference type="SUPFAM" id="SSF109604">
    <property type="entry name" value="HD-domain/PDEase-like"/>
    <property type="match status" value="1"/>
</dbReference>
<dbReference type="PROSITE" id="PS50112">
    <property type="entry name" value="PAS"/>
    <property type="match status" value="1"/>
</dbReference>
<evidence type="ECO:0000259" key="1">
    <source>
        <dbReference type="PROSITE" id="PS50112"/>
    </source>
</evidence>
<reference evidence="4 5" key="1">
    <citation type="submission" date="2019-03" db="EMBL/GenBank/DDBJ databases">
        <title>Subsurface microbial communities from deep shales in Ohio and West Virginia, USA.</title>
        <authorList>
            <person name="Wrighton K."/>
        </authorList>
    </citation>
    <scope>NUCLEOTIDE SEQUENCE [LARGE SCALE GENOMIC DNA]</scope>
    <source>
        <strain evidence="4 5">MSL9.2</strain>
    </source>
</reference>
<dbReference type="InterPro" id="IPR052020">
    <property type="entry name" value="Cyclic_di-GMP/3'3'-cGAMP_PDE"/>
</dbReference>
<dbReference type="SMART" id="SM00471">
    <property type="entry name" value="HDc"/>
    <property type="match status" value="1"/>
</dbReference>
<dbReference type="CDD" id="cd01949">
    <property type="entry name" value="GGDEF"/>
    <property type="match status" value="1"/>
</dbReference>
<dbReference type="InterPro" id="IPR013767">
    <property type="entry name" value="PAS_fold"/>
</dbReference>
<dbReference type="SMART" id="SM00091">
    <property type="entry name" value="PAS"/>
    <property type="match status" value="1"/>
</dbReference>
<dbReference type="Gene3D" id="3.30.450.20">
    <property type="entry name" value="PAS domain"/>
    <property type="match status" value="1"/>
</dbReference>
<dbReference type="OrthoDB" id="9798833at2"/>
<accession>A0A4R7YYU5</accession>
<dbReference type="SMART" id="SM00267">
    <property type="entry name" value="GGDEF"/>
    <property type="match status" value="1"/>
</dbReference>
<name>A0A4R7YYU5_9FIRM</name>
<feature type="domain" description="PAS" evidence="1">
    <location>
        <begin position="131"/>
        <end position="202"/>
    </location>
</feature>
<evidence type="ECO:0000259" key="2">
    <source>
        <dbReference type="PROSITE" id="PS50887"/>
    </source>
</evidence>
<dbReference type="Pfam" id="PF00990">
    <property type="entry name" value="GGDEF"/>
    <property type="match status" value="1"/>
</dbReference>
<comment type="caution">
    <text evidence="4">The sequence shown here is derived from an EMBL/GenBank/DDBJ whole genome shotgun (WGS) entry which is preliminary data.</text>
</comment>
<dbReference type="Proteomes" id="UP000294697">
    <property type="component" value="Unassembled WGS sequence"/>
</dbReference>
<dbReference type="InterPro" id="IPR003607">
    <property type="entry name" value="HD/PDEase_dom"/>
</dbReference>
<dbReference type="InterPro" id="IPR035965">
    <property type="entry name" value="PAS-like_dom_sf"/>
</dbReference>
<dbReference type="PROSITE" id="PS51832">
    <property type="entry name" value="HD_GYP"/>
    <property type="match status" value="1"/>
</dbReference>
<proteinExistence type="predicted"/>
<dbReference type="InterPro" id="IPR043128">
    <property type="entry name" value="Rev_trsase/Diguanyl_cyclase"/>
</dbReference>
<evidence type="ECO:0000313" key="4">
    <source>
        <dbReference type="EMBL" id="TDW02612.1"/>
    </source>
</evidence>
<protein>
    <submittedName>
        <fullName evidence="4">PAS domain S-box-containing protein/diguanylate cyclase (GGDEF)-like protein</fullName>
    </submittedName>
</protein>
<dbReference type="InterPro" id="IPR000160">
    <property type="entry name" value="GGDEF_dom"/>
</dbReference>
<evidence type="ECO:0000259" key="3">
    <source>
        <dbReference type="PROSITE" id="PS51832"/>
    </source>
</evidence>
<evidence type="ECO:0000313" key="5">
    <source>
        <dbReference type="Proteomes" id="UP000294697"/>
    </source>
</evidence>
<sequence>MEIQNFINSLSQKAIVLDNDLKITAFNKSLKEAFIDNYQNKYNFLGENYIEKAKELGFFNREQINLMKLNFKKIISQEAEAYSEEYSFAPDLVEDKNIYFEMDATSFGNGILILYKNITKQKNLEYQLKMKEQQYRAIFEKVPVGMILKDKKGKILRINKEACKISGFDKENLENNSIYGTLINKRDYEKVKKGVKRVLAGEDIRTNLEIYDARDKFQYLHLFETCINLPGQGECVFSMQIDLRPLWKKENKINFLESHDSLTGLFNKKYLENFLDKVNINYLLPITVIYADINGLKIINEKHGFATGDQVIKKISNLFNSITRKNDILVRMGGDEFSLILTNTAGETAKSIISRIRKKLNNIKIKDNKLSLGMGYATTEKNWNNLEDILSRAENNMNKDKLNSDQSYKYKQVSNLLKTLNVKSNETKEHVMRVEAAAKEFGMHLNLDYQKINELMLLAKLHDIGKVFISESILKKPGKLTEKEWQIMQDHTKRGFQTAISIDEFSSIAKYILHHHERWDGTGYPAGLNKEEIPLLARIISIVDSYDVMTHERPYSKPLSRPEALEEIKKCSGTQFDPKLASSFLQFMQKKENRN</sequence>
<dbReference type="SUPFAM" id="SSF55073">
    <property type="entry name" value="Nucleotide cyclase"/>
    <property type="match status" value="1"/>
</dbReference>
<dbReference type="Pfam" id="PF13487">
    <property type="entry name" value="HD_5"/>
    <property type="match status" value="1"/>
</dbReference>
<dbReference type="InterPro" id="IPR037522">
    <property type="entry name" value="HD_GYP_dom"/>
</dbReference>
<dbReference type="Gene3D" id="3.30.70.270">
    <property type="match status" value="1"/>
</dbReference>
<dbReference type="InterPro" id="IPR000014">
    <property type="entry name" value="PAS"/>
</dbReference>
<organism evidence="4 5">
    <name type="scientific">Halanaerobium saccharolyticum</name>
    <dbReference type="NCBI Taxonomy" id="43595"/>
    <lineage>
        <taxon>Bacteria</taxon>
        <taxon>Bacillati</taxon>
        <taxon>Bacillota</taxon>
        <taxon>Clostridia</taxon>
        <taxon>Halanaerobiales</taxon>
        <taxon>Halanaerobiaceae</taxon>
        <taxon>Halanaerobium</taxon>
    </lineage>
</organism>
<dbReference type="CDD" id="cd00130">
    <property type="entry name" value="PAS"/>
    <property type="match status" value="1"/>
</dbReference>
<dbReference type="PROSITE" id="PS50887">
    <property type="entry name" value="GGDEF"/>
    <property type="match status" value="1"/>
</dbReference>
<dbReference type="SUPFAM" id="SSF55785">
    <property type="entry name" value="PYP-like sensor domain (PAS domain)"/>
    <property type="match status" value="1"/>
</dbReference>